<gene>
    <name evidence="11" type="ORF">M378DRAFT_185917</name>
</gene>
<feature type="region of interest" description="Disordered" evidence="7">
    <location>
        <begin position="92"/>
        <end position="116"/>
    </location>
</feature>
<dbReference type="GO" id="GO:0004435">
    <property type="term" value="F:phosphatidylinositol-4,5-bisphosphate phospholipase C activity"/>
    <property type="evidence" value="ECO:0007669"/>
    <property type="project" value="UniProtKB-EC"/>
</dbReference>
<dbReference type="InterPro" id="IPR001711">
    <property type="entry name" value="PLipase_C_Pinositol-sp_Y"/>
</dbReference>
<keyword evidence="3 6" id="KW-0442">Lipid degradation</keyword>
<dbReference type="Pfam" id="PF00168">
    <property type="entry name" value="C2"/>
    <property type="match status" value="2"/>
</dbReference>
<dbReference type="CDD" id="cd08598">
    <property type="entry name" value="PI-PLC1c_yeast"/>
    <property type="match status" value="1"/>
</dbReference>
<dbReference type="Pfam" id="PF00387">
    <property type="entry name" value="PI-PLC-Y"/>
    <property type="match status" value="1"/>
</dbReference>
<proteinExistence type="predicted"/>
<dbReference type="STRING" id="946122.A0A0C2XB42"/>
<dbReference type="SUPFAM" id="SSF49562">
    <property type="entry name" value="C2 domain (Calcium/lipid-binding domain, CaLB)"/>
    <property type="match status" value="1"/>
</dbReference>
<dbReference type="PROSITE" id="PS50004">
    <property type="entry name" value="C2"/>
    <property type="match status" value="1"/>
</dbReference>
<dbReference type="Gene3D" id="3.20.20.190">
    <property type="entry name" value="Phosphatidylinositol (PI) phosphodiesterase"/>
    <property type="match status" value="1"/>
</dbReference>
<dbReference type="GO" id="GO:0048015">
    <property type="term" value="P:phosphatidylinositol-mediated signaling"/>
    <property type="evidence" value="ECO:0007669"/>
    <property type="project" value="TreeGrafter"/>
</dbReference>
<feature type="region of interest" description="Disordered" evidence="7">
    <location>
        <begin position="691"/>
        <end position="769"/>
    </location>
</feature>
<dbReference type="GO" id="GO:0016042">
    <property type="term" value="P:lipid catabolic process"/>
    <property type="evidence" value="ECO:0007669"/>
    <property type="project" value="UniProtKB-KW"/>
</dbReference>
<dbReference type="SMART" id="SM00239">
    <property type="entry name" value="C2"/>
    <property type="match status" value="1"/>
</dbReference>
<dbReference type="HOGENOM" id="CLU_002738_1_2_1"/>
<dbReference type="InterPro" id="IPR037755">
    <property type="entry name" value="Plc1_PH"/>
</dbReference>
<evidence type="ECO:0000256" key="2">
    <source>
        <dbReference type="ARBA" id="ARBA00022801"/>
    </source>
</evidence>
<keyword evidence="4 6" id="KW-0443">Lipid metabolism</keyword>
<dbReference type="Gene3D" id="2.60.40.150">
    <property type="entry name" value="C2 domain"/>
    <property type="match status" value="1"/>
</dbReference>
<dbReference type="InterPro" id="IPR002048">
    <property type="entry name" value="EF_hand_dom"/>
</dbReference>
<dbReference type="InterPro" id="IPR001192">
    <property type="entry name" value="PI-PLC_fam"/>
</dbReference>
<evidence type="ECO:0000256" key="6">
    <source>
        <dbReference type="RuleBase" id="RU361133"/>
    </source>
</evidence>
<dbReference type="Proteomes" id="UP000054549">
    <property type="component" value="Unassembled WGS sequence"/>
</dbReference>
<keyword evidence="2 6" id="KW-0378">Hydrolase</keyword>
<dbReference type="InterPro" id="IPR000008">
    <property type="entry name" value="C2_dom"/>
</dbReference>
<evidence type="ECO:0000256" key="5">
    <source>
        <dbReference type="ARBA" id="ARBA00023224"/>
    </source>
</evidence>
<evidence type="ECO:0000313" key="11">
    <source>
        <dbReference type="EMBL" id="KIL66531.1"/>
    </source>
</evidence>
<dbReference type="SUPFAM" id="SSF47473">
    <property type="entry name" value="EF-hand"/>
    <property type="match status" value="1"/>
</dbReference>
<dbReference type="SUPFAM" id="SSF50729">
    <property type="entry name" value="PH domain-like"/>
    <property type="match status" value="1"/>
</dbReference>
<feature type="domain" description="C2" evidence="8">
    <location>
        <begin position="885"/>
        <end position="1075"/>
    </location>
</feature>
<dbReference type="Pfam" id="PF00388">
    <property type="entry name" value="PI-PLC-X"/>
    <property type="match status" value="1"/>
</dbReference>
<feature type="region of interest" description="Disordered" evidence="7">
    <location>
        <begin position="408"/>
        <end position="439"/>
    </location>
</feature>
<dbReference type="GO" id="GO:0005509">
    <property type="term" value="F:calcium ion binding"/>
    <property type="evidence" value="ECO:0007669"/>
    <property type="project" value="InterPro"/>
</dbReference>
<feature type="compositionally biased region" description="Low complexity" evidence="7">
    <location>
        <begin position="967"/>
        <end position="993"/>
    </location>
</feature>
<dbReference type="CDD" id="cd00275">
    <property type="entry name" value="C2_PLC_like"/>
    <property type="match status" value="1"/>
</dbReference>
<accession>A0A0C2XB42</accession>
<dbReference type="SMART" id="SM00148">
    <property type="entry name" value="PLCXc"/>
    <property type="match status" value="1"/>
</dbReference>
<dbReference type="EMBL" id="KN818235">
    <property type="protein sequence ID" value="KIL66531.1"/>
    <property type="molecule type" value="Genomic_DNA"/>
</dbReference>
<feature type="region of interest" description="Disordered" evidence="7">
    <location>
        <begin position="1"/>
        <end position="48"/>
    </location>
</feature>
<dbReference type="InterPro" id="IPR035892">
    <property type="entry name" value="C2_domain_sf"/>
</dbReference>
<name>A0A0C2XB42_AMAMK</name>
<evidence type="ECO:0000259" key="10">
    <source>
        <dbReference type="PROSITE" id="PS50222"/>
    </source>
</evidence>
<dbReference type="SMART" id="SM00149">
    <property type="entry name" value="PLCYc"/>
    <property type="match status" value="1"/>
</dbReference>
<feature type="region of interest" description="Disordered" evidence="7">
    <location>
        <begin position="961"/>
        <end position="993"/>
    </location>
</feature>
<dbReference type="Gene3D" id="2.30.29.30">
    <property type="entry name" value="Pleckstrin-homology domain (PH domain)/Phosphotyrosine-binding domain (PTB)"/>
    <property type="match status" value="1"/>
</dbReference>
<dbReference type="AlphaFoldDB" id="A0A0C2XB42"/>
<keyword evidence="12" id="KW-1185">Reference proteome</keyword>
<dbReference type="CDD" id="cd13360">
    <property type="entry name" value="PH_PLC_fungal"/>
    <property type="match status" value="1"/>
</dbReference>
<evidence type="ECO:0000256" key="3">
    <source>
        <dbReference type="ARBA" id="ARBA00022963"/>
    </source>
</evidence>
<reference evidence="11 12" key="1">
    <citation type="submission" date="2014-04" db="EMBL/GenBank/DDBJ databases">
        <title>Evolutionary Origins and Diversification of the Mycorrhizal Mutualists.</title>
        <authorList>
            <consortium name="DOE Joint Genome Institute"/>
            <consortium name="Mycorrhizal Genomics Consortium"/>
            <person name="Kohler A."/>
            <person name="Kuo A."/>
            <person name="Nagy L.G."/>
            <person name="Floudas D."/>
            <person name="Copeland A."/>
            <person name="Barry K.W."/>
            <person name="Cichocki N."/>
            <person name="Veneault-Fourrey C."/>
            <person name="LaButti K."/>
            <person name="Lindquist E.A."/>
            <person name="Lipzen A."/>
            <person name="Lundell T."/>
            <person name="Morin E."/>
            <person name="Murat C."/>
            <person name="Riley R."/>
            <person name="Ohm R."/>
            <person name="Sun H."/>
            <person name="Tunlid A."/>
            <person name="Henrissat B."/>
            <person name="Grigoriev I.V."/>
            <person name="Hibbett D.S."/>
            <person name="Martin F."/>
        </authorList>
    </citation>
    <scope>NUCLEOTIDE SEQUENCE [LARGE SCALE GENOMIC DNA]</scope>
    <source>
        <strain evidence="11 12">Koide BX008</strain>
    </source>
</reference>
<feature type="region of interest" description="Disordered" evidence="7">
    <location>
        <begin position="341"/>
        <end position="362"/>
    </location>
</feature>
<dbReference type="Gene3D" id="1.10.238.10">
    <property type="entry name" value="EF-hand"/>
    <property type="match status" value="2"/>
</dbReference>
<evidence type="ECO:0000256" key="7">
    <source>
        <dbReference type="SAM" id="MobiDB-lite"/>
    </source>
</evidence>
<feature type="compositionally biased region" description="Low complexity" evidence="7">
    <location>
        <begin position="408"/>
        <end position="422"/>
    </location>
</feature>
<dbReference type="InterPro" id="IPR011992">
    <property type="entry name" value="EF-hand-dom_pair"/>
</dbReference>
<sequence>MSGALRRIQEASKTFSRGRSWPSRMKAGGDGEGGRHKRKLGSAANARSQSDVGILTLTQTLATSPPPISHSMMADPLPELVQGFPGIDDQMRGTSATSRAHAGNGPVPRSNSSISTSTMSSAMEDAHVAQLLKEGTQMTKVTSKKRKNVIVKLNHDMGQIIWGEAQPLARQRIISIESIKEMRSGSDARYYREQFQLAQIYEDCWLTIIYILDGNYKTLHLIAPTVEVFRMWDTTLRKLHAIRQELMPGLGNYEMRQALWEKQYWKGSDLEANERLRFGEVEKLCKRMNIHSSSESLYRLFKQADVKSNGYLDFDDFRRFVKLLRGRPELDRLYKKLIHSSHSSKGGRQNMSPTRIGARSPTLSNDDDVFDFKTFEHFMREKQQSSLSHAELKKLFNKYATVEGETEPASASASLAPGSSPSQLTSQTNSMESSVSNGINGRRRAVMTLDSFTSFLMSADNSAFQGQYGKVVHDMTRPLSDYFISSSHNTYLVGHQLVGVSTIEGYIRALLHSCRSVEVDIYDGEVEPMIFHGKSFTSKVPLREVCNTIMKYGFVASPYPIVISAEVHCSVPQQDMIAEIMIEVFGDTLVKAPPSGKQKVTVLPSPEELKGKILFKTKDLTVMRQESSDIDLFTEMSGTSSASESDVLQERLEYEAVMRNVGSTGLSNSPAFAPATKSALVPSMQAARSAIRKVTQVGKSSTASSGSGSGGGGRGMSILGIGLASSPPPRSEPIITESLSSVTPIGTSALDRRPSTRSTSKPKPPKISPNLQSLMVYTVGVKFQGINKKLDYAPEHMFSLSETAANKMIKAGDGTGMYDLIKHCRTHLVRIYPKGLRVNSTNYEPHRYWSAGAQLVAMNWQTFDLGYMINHAMFQRNGRSGYVLKPPALQSGPGHKELLSKRMCHYLDLTIISAQQLPRLKDSSGKEIVDKAIIDPYVEVTVHVPDWTYSHAAGQEVSVDGEHETLPSTSPGAGSSGSSQSADSQATRPGSTATLSALSARSVTYRTSAVKSNGFNPVWEEKIRIPFECVGDMWDLVFVRFVVRQEDKEDVDPLAIYCVSLGSLGHGYRHLPLHDAQMSQYLFSTLFVRVSVEDVR</sequence>
<evidence type="ECO:0000256" key="4">
    <source>
        <dbReference type="ARBA" id="ARBA00023098"/>
    </source>
</evidence>
<dbReference type="GO" id="GO:0051209">
    <property type="term" value="P:release of sequestered calcium ion into cytosol"/>
    <property type="evidence" value="ECO:0007669"/>
    <property type="project" value="TreeGrafter"/>
</dbReference>
<feature type="compositionally biased region" description="Polar residues" evidence="7">
    <location>
        <begin position="341"/>
        <end position="353"/>
    </location>
</feature>
<feature type="compositionally biased region" description="Polar residues" evidence="7">
    <location>
        <begin position="737"/>
        <end position="746"/>
    </location>
</feature>
<dbReference type="PANTHER" id="PTHR10336:SF36">
    <property type="entry name" value="1-PHOSPHATIDYLINOSITOL 4,5-BISPHOSPHATE PHOSPHODIESTERASE BETA-4"/>
    <property type="match status" value="1"/>
</dbReference>
<dbReference type="EC" id="3.1.4.11" evidence="1 6"/>
<dbReference type="InterPro" id="IPR017946">
    <property type="entry name" value="PLC-like_Pdiesterase_TIM-brl"/>
</dbReference>
<comment type="catalytic activity">
    <reaction evidence="6">
        <text>a 1,2-diacyl-sn-glycero-3-phospho-(1D-myo-inositol-4,5-bisphosphate) + H2O = 1D-myo-inositol 1,4,5-trisphosphate + a 1,2-diacyl-sn-glycerol + H(+)</text>
        <dbReference type="Rhea" id="RHEA:33179"/>
        <dbReference type="ChEBI" id="CHEBI:15377"/>
        <dbReference type="ChEBI" id="CHEBI:15378"/>
        <dbReference type="ChEBI" id="CHEBI:17815"/>
        <dbReference type="ChEBI" id="CHEBI:58456"/>
        <dbReference type="ChEBI" id="CHEBI:203600"/>
        <dbReference type="EC" id="3.1.4.11"/>
    </reaction>
</comment>
<dbReference type="PROSITE" id="PS50007">
    <property type="entry name" value="PIPLC_X_DOMAIN"/>
    <property type="match status" value="1"/>
</dbReference>
<evidence type="ECO:0000313" key="12">
    <source>
        <dbReference type="Proteomes" id="UP000054549"/>
    </source>
</evidence>
<evidence type="ECO:0000259" key="9">
    <source>
        <dbReference type="PROSITE" id="PS50008"/>
    </source>
</evidence>
<feature type="domain" description="PI-PLC Y-box" evidence="9">
    <location>
        <begin position="771"/>
        <end position="890"/>
    </location>
</feature>
<dbReference type="OrthoDB" id="269822at2759"/>
<dbReference type="FunCoup" id="A0A0C2XB42">
    <property type="interactions" value="142"/>
</dbReference>
<dbReference type="PROSITE" id="PS50222">
    <property type="entry name" value="EF_HAND_2"/>
    <property type="match status" value="1"/>
</dbReference>
<dbReference type="InterPro" id="IPR011993">
    <property type="entry name" value="PH-like_dom_sf"/>
</dbReference>
<keyword evidence="5" id="KW-0807">Transducer</keyword>
<dbReference type="SUPFAM" id="SSF51695">
    <property type="entry name" value="PLC-like phosphodiesterases"/>
    <property type="match status" value="1"/>
</dbReference>
<dbReference type="InParanoid" id="A0A0C2XB42"/>
<evidence type="ECO:0000256" key="1">
    <source>
        <dbReference type="ARBA" id="ARBA00012368"/>
    </source>
</evidence>
<feature type="compositionally biased region" description="Polar residues" evidence="7">
    <location>
        <begin position="423"/>
        <end position="439"/>
    </location>
</feature>
<dbReference type="Pfam" id="PF16457">
    <property type="entry name" value="PH_12"/>
    <property type="match status" value="1"/>
</dbReference>
<evidence type="ECO:0000259" key="8">
    <source>
        <dbReference type="PROSITE" id="PS50004"/>
    </source>
</evidence>
<dbReference type="PRINTS" id="PR00390">
    <property type="entry name" value="PHPHLIPASEC"/>
</dbReference>
<dbReference type="PANTHER" id="PTHR10336">
    <property type="entry name" value="PHOSPHOINOSITIDE-SPECIFIC PHOSPHOLIPASE C FAMILY PROTEIN"/>
    <property type="match status" value="1"/>
</dbReference>
<dbReference type="InterPro" id="IPR001849">
    <property type="entry name" value="PH_domain"/>
</dbReference>
<dbReference type="InterPro" id="IPR000909">
    <property type="entry name" value="PLipase_C_PInositol-sp_X_dom"/>
</dbReference>
<organism evidence="11 12">
    <name type="scientific">Amanita muscaria (strain Koide BX008)</name>
    <dbReference type="NCBI Taxonomy" id="946122"/>
    <lineage>
        <taxon>Eukaryota</taxon>
        <taxon>Fungi</taxon>
        <taxon>Dikarya</taxon>
        <taxon>Basidiomycota</taxon>
        <taxon>Agaricomycotina</taxon>
        <taxon>Agaricomycetes</taxon>
        <taxon>Agaricomycetidae</taxon>
        <taxon>Agaricales</taxon>
        <taxon>Pluteineae</taxon>
        <taxon>Amanitaceae</taxon>
        <taxon>Amanita</taxon>
    </lineage>
</organism>
<protein>
    <recommendedName>
        <fullName evidence="1 6">Phosphoinositide phospholipase C</fullName>
        <ecNumber evidence="1 6">3.1.4.11</ecNumber>
    </recommendedName>
</protein>
<feature type="domain" description="EF-hand" evidence="10">
    <location>
        <begin position="292"/>
        <end position="327"/>
    </location>
</feature>
<dbReference type="PROSITE" id="PS50008">
    <property type="entry name" value="PIPLC_Y_DOMAIN"/>
    <property type="match status" value="1"/>
</dbReference>